<evidence type="ECO:0000313" key="1">
    <source>
        <dbReference type="EMBL" id="KAF5780599.1"/>
    </source>
</evidence>
<dbReference type="AlphaFoldDB" id="A0A9K3HLG1"/>
<evidence type="ECO:0000313" key="2">
    <source>
        <dbReference type="Proteomes" id="UP000215914"/>
    </source>
</evidence>
<keyword evidence="2" id="KW-1185">Reference proteome</keyword>
<protein>
    <submittedName>
        <fullName evidence="1">Uncharacterized protein</fullName>
    </submittedName>
</protein>
<comment type="caution">
    <text evidence="1">The sequence shown here is derived from an EMBL/GenBank/DDBJ whole genome shotgun (WGS) entry which is preliminary data.</text>
</comment>
<organism evidence="1 2">
    <name type="scientific">Helianthus annuus</name>
    <name type="common">Common sunflower</name>
    <dbReference type="NCBI Taxonomy" id="4232"/>
    <lineage>
        <taxon>Eukaryota</taxon>
        <taxon>Viridiplantae</taxon>
        <taxon>Streptophyta</taxon>
        <taxon>Embryophyta</taxon>
        <taxon>Tracheophyta</taxon>
        <taxon>Spermatophyta</taxon>
        <taxon>Magnoliopsida</taxon>
        <taxon>eudicotyledons</taxon>
        <taxon>Gunneridae</taxon>
        <taxon>Pentapetalae</taxon>
        <taxon>asterids</taxon>
        <taxon>campanulids</taxon>
        <taxon>Asterales</taxon>
        <taxon>Asteraceae</taxon>
        <taxon>Asteroideae</taxon>
        <taxon>Heliantheae alliance</taxon>
        <taxon>Heliantheae</taxon>
        <taxon>Helianthus</taxon>
    </lineage>
</organism>
<accession>A0A9K3HLG1</accession>
<proteinExistence type="predicted"/>
<reference evidence="1" key="2">
    <citation type="submission" date="2020-06" db="EMBL/GenBank/DDBJ databases">
        <title>Helianthus annuus Genome sequencing and assembly Release 2.</title>
        <authorList>
            <person name="Gouzy J."/>
            <person name="Langlade N."/>
            <person name="Munos S."/>
        </authorList>
    </citation>
    <scope>NUCLEOTIDE SEQUENCE</scope>
    <source>
        <tissue evidence="1">Leaves</tissue>
    </source>
</reference>
<sequence>MSSNASSNNHLMGALIQPLRKAIAKMINGVDMPNMIMYGRGVFIGFSPSFSPADCQYLHIINCH</sequence>
<reference evidence="1" key="1">
    <citation type="journal article" date="2017" name="Nature">
        <title>The sunflower genome provides insights into oil metabolism, flowering and Asterid evolution.</title>
        <authorList>
            <person name="Badouin H."/>
            <person name="Gouzy J."/>
            <person name="Grassa C.J."/>
            <person name="Murat F."/>
            <person name="Staton S.E."/>
            <person name="Cottret L."/>
            <person name="Lelandais-Briere C."/>
            <person name="Owens G.L."/>
            <person name="Carrere S."/>
            <person name="Mayjonade B."/>
            <person name="Legrand L."/>
            <person name="Gill N."/>
            <person name="Kane N.C."/>
            <person name="Bowers J.E."/>
            <person name="Hubner S."/>
            <person name="Bellec A."/>
            <person name="Berard A."/>
            <person name="Berges H."/>
            <person name="Blanchet N."/>
            <person name="Boniface M.C."/>
            <person name="Brunel D."/>
            <person name="Catrice O."/>
            <person name="Chaidir N."/>
            <person name="Claudel C."/>
            <person name="Donnadieu C."/>
            <person name="Faraut T."/>
            <person name="Fievet G."/>
            <person name="Helmstetter N."/>
            <person name="King M."/>
            <person name="Knapp S.J."/>
            <person name="Lai Z."/>
            <person name="Le Paslier M.C."/>
            <person name="Lippi Y."/>
            <person name="Lorenzon L."/>
            <person name="Mandel J.R."/>
            <person name="Marage G."/>
            <person name="Marchand G."/>
            <person name="Marquand E."/>
            <person name="Bret-Mestries E."/>
            <person name="Morien E."/>
            <person name="Nambeesan S."/>
            <person name="Nguyen T."/>
            <person name="Pegot-Espagnet P."/>
            <person name="Pouilly N."/>
            <person name="Raftis F."/>
            <person name="Sallet E."/>
            <person name="Schiex T."/>
            <person name="Thomas J."/>
            <person name="Vandecasteele C."/>
            <person name="Vares D."/>
            <person name="Vear F."/>
            <person name="Vautrin S."/>
            <person name="Crespi M."/>
            <person name="Mangin B."/>
            <person name="Burke J.M."/>
            <person name="Salse J."/>
            <person name="Munos S."/>
            <person name="Vincourt P."/>
            <person name="Rieseberg L.H."/>
            <person name="Langlade N.B."/>
        </authorList>
    </citation>
    <scope>NUCLEOTIDE SEQUENCE</scope>
    <source>
        <tissue evidence="1">Leaves</tissue>
    </source>
</reference>
<dbReference type="EMBL" id="MNCJ02000326">
    <property type="protein sequence ID" value="KAF5780599.1"/>
    <property type="molecule type" value="Genomic_DNA"/>
</dbReference>
<dbReference type="Proteomes" id="UP000215914">
    <property type="component" value="Unassembled WGS sequence"/>
</dbReference>
<gene>
    <name evidence="1" type="ORF">HanXRQr2_Chr11g0473721</name>
</gene>
<name>A0A9K3HLG1_HELAN</name>
<dbReference type="Gramene" id="mRNA:HanXRQr2_Chr11g0473721">
    <property type="protein sequence ID" value="CDS:HanXRQr2_Chr11g0473721.1"/>
    <property type="gene ID" value="HanXRQr2_Chr11g0473721"/>
</dbReference>